<dbReference type="EC" id="3.4.19.12" evidence="2"/>
<evidence type="ECO:0000259" key="4">
    <source>
        <dbReference type="PROSITE" id="PS50235"/>
    </source>
</evidence>
<evidence type="ECO:0000256" key="3">
    <source>
        <dbReference type="SAM" id="MobiDB-lite"/>
    </source>
</evidence>
<dbReference type="InterPro" id="IPR018200">
    <property type="entry name" value="USP_CS"/>
</dbReference>
<accession>A0A819MBM8</accession>
<dbReference type="Pfam" id="PF00443">
    <property type="entry name" value="UCH"/>
    <property type="match status" value="1"/>
</dbReference>
<dbReference type="PANTHER" id="PTHR21646">
    <property type="entry name" value="UBIQUITIN CARBOXYL-TERMINAL HYDROLASE"/>
    <property type="match status" value="1"/>
</dbReference>
<dbReference type="EMBL" id="CAJOAY010002750">
    <property type="protein sequence ID" value="CAF3976886.1"/>
    <property type="molecule type" value="Genomic_DNA"/>
</dbReference>
<dbReference type="SUPFAM" id="SSF54001">
    <property type="entry name" value="Cysteine proteinases"/>
    <property type="match status" value="1"/>
</dbReference>
<evidence type="ECO:0000256" key="2">
    <source>
        <dbReference type="ARBA" id="ARBA00012759"/>
    </source>
</evidence>
<name>A0A819MBM8_9BILA</name>
<dbReference type="PROSITE" id="PS50235">
    <property type="entry name" value="USP_3"/>
    <property type="match status" value="1"/>
</dbReference>
<comment type="caution">
    <text evidence="5">The sequence shown here is derived from an EMBL/GenBank/DDBJ whole genome shotgun (WGS) entry which is preliminary data.</text>
</comment>
<organism evidence="5 6">
    <name type="scientific">Adineta steineri</name>
    <dbReference type="NCBI Taxonomy" id="433720"/>
    <lineage>
        <taxon>Eukaryota</taxon>
        <taxon>Metazoa</taxon>
        <taxon>Spiralia</taxon>
        <taxon>Gnathifera</taxon>
        <taxon>Rotifera</taxon>
        <taxon>Eurotatoria</taxon>
        <taxon>Bdelloidea</taxon>
        <taxon>Adinetida</taxon>
        <taxon>Adinetidae</taxon>
        <taxon>Adineta</taxon>
    </lineage>
</organism>
<dbReference type="Gene3D" id="3.90.70.10">
    <property type="entry name" value="Cysteine proteinases"/>
    <property type="match status" value="1"/>
</dbReference>
<dbReference type="GO" id="GO:0016579">
    <property type="term" value="P:protein deubiquitination"/>
    <property type="evidence" value="ECO:0007669"/>
    <property type="project" value="InterPro"/>
</dbReference>
<evidence type="ECO:0000313" key="5">
    <source>
        <dbReference type="EMBL" id="CAF3976886.1"/>
    </source>
</evidence>
<dbReference type="AlphaFoldDB" id="A0A819MBM8"/>
<dbReference type="InterPro" id="IPR050185">
    <property type="entry name" value="Ub_carboxyl-term_hydrolase"/>
</dbReference>
<dbReference type="InterPro" id="IPR038765">
    <property type="entry name" value="Papain-like_cys_pep_sf"/>
</dbReference>
<dbReference type="PROSITE" id="PS00972">
    <property type="entry name" value="USP_1"/>
    <property type="match status" value="1"/>
</dbReference>
<sequence>MLTRKRKDRHEENPEVVNADHSLHCSTLNESCTKCQSQPLIPKKPKQPWLSRKRQLEENESSIPDVLRQADKNIEIVDSSSLSDAIHTTPQEQILAKSVLEYSDSIVLPTHLEEEIVTPAVDNEQNVTRNILQPLEPPASEISNQTKNSFRDFLLQPTDVQRGQCGLQNIGNTCFMNSALQCLSNVSDLTEYILKNGVTDILNTTSNLGTHGKLALAYANLIENMWSGKQTVAEGFVVKRYVSELSPRFAGYSQQDSHEFLNVLLDALHEDLKQDSDIVENEISLISEMFYGQIRSIVTCDCGEPLITFDSISFLALPIPNLPMIYHRRINSGKSVTQTITLYDCFDEVFKVEKLSDNDTVWIKWRTAIMIPLTTGHAIFRDLIGHVKYGVINTLDQI</sequence>
<evidence type="ECO:0000313" key="6">
    <source>
        <dbReference type="Proteomes" id="UP000663881"/>
    </source>
</evidence>
<dbReference type="InterPro" id="IPR001394">
    <property type="entry name" value="Peptidase_C19_UCH"/>
</dbReference>
<protein>
    <recommendedName>
        <fullName evidence="2">ubiquitinyl hydrolase 1</fullName>
        <ecNumber evidence="2">3.4.19.12</ecNumber>
    </recommendedName>
</protein>
<gene>
    <name evidence="5" type="ORF">OKA104_LOCUS28430</name>
</gene>
<feature type="region of interest" description="Disordered" evidence="3">
    <location>
        <begin position="37"/>
        <end position="61"/>
    </location>
</feature>
<dbReference type="Proteomes" id="UP000663881">
    <property type="component" value="Unassembled WGS sequence"/>
</dbReference>
<dbReference type="InterPro" id="IPR028889">
    <property type="entry name" value="USP"/>
</dbReference>
<reference evidence="5" key="1">
    <citation type="submission" date="2021-02" db="EMBL/GenBank/DDBJ databases">
        <authorList>
            <person name="Nowell W R."/>
        </authorList>
    </citation>
    <scope>NUCLEOTIDE SEQUENCE</scope>
</reference>
<dbReference type="GO" id="GO:0004843">
    <property type="term" value="F:cysteine-type deubiquitinase activity"/>
    <property type="evidence" value="ECO:0007669"/>
    <property type="project" value="UniProtKB-EC"/>
</dbReference>
<evidence type="ECO:0000256" key="1">
    <source>
        <dbReference type="ARBA" id="ARBA00000707"/>
    </source>
</evidence>
<comment type="catalytic activity">
    <reaction evidence="1">
        <text>Thiol-dependent hydrolysis of ester, thioester, amide, peptide and isopeptide bonds formed by the C-terminal Gly of ubiquitin (a 76-residue protein attached to proteins as an intracellular targeting signal).</text>
        <dbReference type="EC" id="3.4.19.12"/>
    </reaction>
</comment>
<proteinExistence type="predicted"/>
<feature type="domain" description="USP" evidence="4">
    <location>
        <begin position="165"/>
        <end position="398"/>
    </location>
</feature>